<accession>A0A8S0V8E3</accession>
<feature type="compositionally biased region" description="Pro residues" evidence="1">
    <location>
        <begin position="70"/>
        <end position="82"/>
    </location>
</feature>
<protein>
    <submittedName>
        <fullName evidence="3">Leucine-rich repeat extensin 3</fullName>
    </submittedName>
</protein>
<organism evidence="3 4">
    <name type="scientific">Olea europaea subsp. europaea</name>
    <dbReference type="NCBI Taxonomy" id="158383"/>
    <lineage>
        <taxon>Eukaryota</taxon>
        <taxon>Viridiplantae</taxon>
        <taxon>Streptophyta</taxon>
        <taxon>Embryophyta</taxon>
        <taxon>Tracheophyta</taxon>
        <taxon>Spermatophyta</taxon>
        <taxon>Magnoliopsida</taxon>
        <taxon>eudicotyledons</taxon>
        <taxon>Gunneridae</taxon>
        <taxon>Pentapetalae</taxon>
        <taxon>asterids</taxon>
        <taxon>lamiids</taxon>
        <taxon>Lamiales</taxon>
        <taxon>Oleaceae</taxon>
        <taxon>Oleeae</taxon>
        <taxon>Olea</taxon>
    </lineage>
</organism>
<keyword evidence="2" id="KW-0812">Transmembrane</keyword>
<dbReference type="EMBL" id="CACTIH010009210">
    <property type="protein sequence ID" value="CAA3027581.1"/>
    <property type="molecule type" value="Genomic_DNA"/>
</dbReference>
<dbReference type="PRINTS" id="PR01217">
    <property type="entry name" value="PRICHEXTENSN"/>
</dbReference>
<feature type="region of interest" description="Disordered" evidence="1">
    <location>
        <begin position="39"/>
        <end position="138"/>
    </location>
</feature>
<evidence type="ECO:0000313" key="4">
    <source>
        <dbReference type="Proteomes" id="UP000594638"/>
    </source>
</evidence>
<dbReference type="InterPro" id="IPR040277">
    <property type="entry name" value="Os04g0629400-like"/>
</dbReference>
<dbReference type="PANTHER" id="PTHR36036">
    <property type="entry name" value="PROLINE-RICH FAMILY PROTEIN"/>
    <property type="match status" value="1"/>
</dbReference>
<feature type="transmembrane region" description="Helical" evidence="2">
    <location>
        <begin position="12"/>
        <end position="31"/>
    </location>
</feature>
<dbReference type="OrthoDB" id="914088at2759"/>
<dbReference type="Proteomes" id="UP000594638">
    <property type="component" value="Unassembled WGS sequence"/>
</dbReference>
<sequence>MMCYVGKATKIFIFLVAVVVVTGLVLGFGLFKHALHHKTHKCTDESCQQSTTPVIFPSPPTQPHGDNPSPNGPNPISPPPRDSPSENVPNPSVSPPPPLSLPPPPPPAESLPPPPPPSVVPPPAVSPPSPVSPGPVNF</sequence>
<keyword evidence="2" id="KW-0472">Membrane</keyword>
<keyword evidence="2" id="KW-1133">Transmembrane helix</keyword>
<gene>
    <name evidence="3" type="ORF">OLEA9_A097551</name>
</gene>
<keyword evidence="4" id="KW-1185">Reference proteome</keyword>
<dbReference type="AlphaFoldDB" id="A0A8S0V8E3"/>
<comment type="caution">
    <text evidence="3">The sequence shown here is derived from an EMBL/GenBank/DDBJ whole genome shotgun (WGS) entry which is preliminary data.</text>
</comment>
<evidence type="ECO:0000313" key="3">
    <source>
        <dbReference type="EMBL" id="CAA3027581.1"/>
    </source>
</evidence>
<evidence type="ECO:0000256" key="1">
    <source>
        <dbReference type="SAM" id="MobiDB-lite"/>
    </source>
</evidence>
<dbReference type="PANTHER" id="PTHR36036:SF1">
    <property type="entry name" value="PROLINE-RICH FAMILY PROTEIN"/>
    <property type="match status" value="1"/>
</dbReference>
<name>A0A8S0V8E3_OLEEU</name>
<reference evidence="3 4" key="1">
    <citation type="submission" date="2019-12" db="EMBL/GenBank/DDBJ databases">
        <authorList>
            <person name="Alioto T."/>
            <person name="Alioto T."/>
            <person name="Gomez Garrido J."/>
        </authorList>
    </citation>
    <scope>NUCLEOTIDE SEQUENCE [LARGE SCALE GENOMIC DNA]</scope>
</reference>
<proteinExistence type="predicted"/>
<evidence type="ECO:0000256" key="2">
    <source>
        <dbReference type="SAM" id="Phobius"/>
    </source>
</evidence>
<feature type="compositionally biased region" description="Pro residues" evidence="1">
    <location>
        <begin position="92"/>
        <end position="138"/>
    </location>
</feature>
<dbReference type="Gramene" id="OE9A097551T1">
    <property type="protein sequence ID" value="OE9A097551C1"/>
    <property type="gene ID" value="OE9A097551"/>
</dbReference>